<comment type="similarity">
    <text evidence="7">Belongs to the TonB-dependent receptor family.</text>
</comment>
<evidence type="ECO:0000256" key="4">
    <source>
        <dbReference type="ARBA" id="ARBA00022692"/>
    </source>
</evidence>
<evidence type="ECO:0000313" key="11">
    <source>
        <dbReference type="Proteomes" id="UP000323930"/>
    </source>
</evidence>
<dbReference type="SUPFAM" id="SSF56935">
    <property type="entry name" value="Porins"/>
    <property type="match status" value="1"/>
</dbReference>
<feature type="domain" description="TonB-dependent receptor plug" evidence="9">
    <location>
        <begin position="97"/>
        <end position="222"/>
    </location>
</feature>
<sequence length="1084" mass="118637">MNISAQTKTITGQISSNGLPLPGVSVILKGTNTGTASDFDGNYTIKAKPNDVLVFSFIGYQTKEITVKDSNQINVQLTEDVSKLDEVVVIGYGTASKKDLTGSIVSVKSEQIDQVKPVTFEGGLAARAAGVQVVQSSGEPGSGFQIRVRGGSSINASNDPLYVIDGFALSGSSEASGTGGSGLGNSSTSPLESLDPSSIESIEVLKDASATAIYGSRGANGVIIITTKKGKKGRTSLNFETFTGFSSMVRPIDLLSGEEYVEWWNEYFPTEGADPTDPNDRNAFIFKEDDGTPIPFSDPLMRTYDWQEEVTRNAVTHNYRLSMRGGSDKNSYSASFSYLNQEGIVKTNNYERYNGNINIRQNITDKLSSGININLGITKNSGIIAAANAGLQGRSGLLTNSTLFRPLIGRRLDNGDAIFDDEGNLVSLRNGEFVNPVLRLETDYNNRRNSRVLGSVFVQYEITDNLTFKSSLRGSVANNKSEQYFSEELGYGRLTNGRAIVNSRLTSSIITEQNLNYKKRFNGGHNLNITAVFERQEDTNEFIRSEALDFNLPGVNLGNLGVAGETLQNSSNFVRTSLQSYLGRLQYNYKGKYILNASARYDGSSRFAEGAKWGFFPSAGLAWNVANENFLKGSRTINNLKLKASYGETGNTSIGSYRSFAQAQFASIILNGNQQFAGAAVSQLANPDLTWETTKQLDAGVSIGLFNNRISIEADYYEKETEDLLLEVPLAASSGFNSVFKNLGAVENKGFELALNTINVDTKNFEWTTNFNISFNRNKVLDLGDANEFIVTAIGAGNQVTNDYIVRVGEALGSFYGIEVEGVYNYSDFDAFDGLSDAEAAAQLRQDAEDQGIQWYELEYELKDGIHTSGQSDRTRYRPGMPKFVDQHTIDTDGDGIPDAGDGIVNADDRTILGNALPDHFGGFTNNFKFKNVDLSVVTQWSYGNEINNKNLHKGYSQTVPFSNKYGIIRNRWEPESPNTKVASILGYQNGAIPGSLYSDYVEDGSFLRISNITLGYELPKRLKDNLGVKTFRLYGAVDNVFVWTNYSGYDPEVSVARNQLTPGLDVDSYPRARTFRVGLNVGF</sequence>
<dbReference type="Proteomes" id="UP000323930">
    <property type="component" value="Unassembled WGS sequence"/>
</dbReference>
<organism evidence="10 11">
    <name type="scientific">Seonamhaeicola marinus</name>
    <dbReference type="NCBI Taxonomy" id="1912246"/>
    <lineage>
        <taxon>Bacteria</taxon>
        <taxon>Pseudomonadati</taxon>
        <taxon>Bacteroidota</taxon>
        <taxon>Flavobacteriia</taxon>
        <taxon>Flavobacteriales</taxon>
        <taxon>Flavobacteriaceae</taxon>
    </lineage>
</organism>
<accession>A0A5D0HUM0</accession>
<evidence type="ECO:0000256" key="8">
    <source>
        <dbReference type="SAM" id="MobiDB-lite"/>
    </source>
</evidence>
<keyword evidence="2 7" id="KW-0813">Transport</keyword>
<keyword evidence="10" id="KW-0675">Receptor</keyword>
<dbReference type="Gene3D" id="2.170.130.10">
    <property type="entry name" value="TonB-dependent receptor, plug domain"/>
    <property type="match status" value="1"/>
</dbReference>
<reference evidence="10 11" key="1">
    <citation type="submission" date="2019-08" db="EMBL/GenBank/DDBJ databases">
        <title>Seonamhaeicola sediminis sp. nov., isolated from marine sediment.</title>
        <authorList>
            <person name="Cao W.R."/>
        </authorList>
    </citation>
    <scope>NUCLEOTIDE SEQUENCE [LARGE SCALE GENOMIC DNA]</scope>
    <source>
        <strain evidence="10 11">B011</strain>
    </source>
</reference>
<keyword evidence="3 7" id="KW-1134">Transmembrane beta strand</keyword>
<dbReference type="Pfam" id="PF07715">
    <property type="entry name" value="Plug"/>
    <property type="match status" value="1"/>
</dbReference>
<keyword evidence="4 7" id="KW-0812">Transmembrane</keyword>
<dbReference type="InterPro" id="IPR036942">
    <property type="entry name" value="Beta-barrel_TonB_sf"/>
</dbReference>
<dbReference type="OrthoDB" id="9768177at2"/>
<dbReference type="GO" id="GO:0009279">
    <property type="term" value="C:cell outer membrane"/>
    <property type="evidence" value="ECO:0007669"/>
    <property type="project" value="UniProtKB-SubCell"/>
</dbReference>
<dbReference type="Gene3D" id="2.60.40.1120">
    <property type="entry name" value="Carboxypeptidase-like, regulatory domain"/>
    <property type="match status" value="1"/>
</dbReference>
<evidence type="ECO:0000256" key="6">
    <source>
        <dbReference type="ARBA" id="ARBA00023237"/>
    </source>
</evidence>
<evidence type="ECO:0000256" key="3">
    <source>
        <dbReference type="ARBA" id="ARBA00022452"/>
    </source>
</evidence>
<comment type="subcellular location">
    <subcellularLocation>
        <location evidence="1 7">Cell outer membrane</location>
        <topology evidence="1 7">Multi-pass membrane protein</topology>
    </subcellularLocation>
</comment>
<dbReference type="Pfam" id="PF13715">
    <property type="entry name" value="CarbopepD_reg_2"/>
    <property type="match status" value="1"/>
</dbReference>
<evidence type="ECO:0000259" key="9">
    <source>
        <dbReference type="Pfam" id="PF07715"/>
    </source>
</evidence>
<dbReference type="InterPro" id="IPR037066">
    <property type="entry name" value="Plug_dom_sf"/>
</dbReference>
<dbReference type="InterPro" id="IPR039426">
    <property type="entry name" value="TonB-dep_rcpt-like"/>
</dbReference>
<dbReference type="PROSITE" id="PS52016">
    <property type="entry name" value="TONB_DEPENDENT_REC_3"/>
    <property type="match status" value="1"/>
</dbReference>
<dbReference type="InterPro" id="IPR023997">
    <property type="entry name" value="TonB-dep_OMP_SusC/RagA_CS"/>
</dbReference>
<evidence type="ECO:0000256" key="5">
    <source>
        <dbReference type="ARBA" id="ARBA00023136"/>
    </source>
</evidence>
<dbReference type="Gene3D" id="2.40.170.20">
    <property type="entry name" value="TonB-dependent receptor, beta-barrel domain"/>
    <property type="match status" value="1"/>
</dbReference>
<dbReference type="InterPro" id="IPR023996">
    <property type="entry name" value="TonB-dep_OMP_SusC/RagA"/>
</dbReference>
<dbReference type="FunFam" id="2.60.40.1120:FF:000003">
    <property type="entry name" value="Outer membrane protein Omp121"/>
    <property type="match status" value="1"/>
</dbReference>
<keyword evidence="11" id="KW-1185">Reference proteome</keyword>
<evidence type="ECO:0000313" key="10">
    <source>
        <dbReference type="EMBL" id="TYA75028.1"/>
    </source>
</evidence>
<comment type="caution">
    <text evidence="10">The sequence shown here is derived from an EMBL/GenBank/DDBJ whole genome shotgun (WGS) entry which is preliminary data.</text>
</comment>
<dbReference type="InterPro" id="IPR008969">
    <property type="entry name" value="CarboxyPept-like_regulatory"/>
</dbReference>
<evidence type="ECO:0000256" key="1">
    <source>
        <dbReference type="ARBA" id="ARBA00004571"/>
    </source>
</evidence>
<keyword evidence="5 7" id="KW-0472">Membrane</keyword>
<keyword evidence="6 7" id="KW-0998">Cell outer membrane</keyword>
<dbReference type="InterPro" id="IPR012910">
    <property type="entry name" value="Plug_dom"/>
</dbReference>
<protein>
    <submittedName>
        <fullName evidence="10">TonB-dependent receptor</fullName>
    </submittedName>
</protein>
<dbReference type="SUPFAM" id="SSF49464">
    <property type="entry name" value="Carboxypeptidase regulatory domain-like"/>
    <property type="match status" value="1"/>
</dbReference>
<dbReference type="NCBIfam" id="TIGR04057">
    <property type="entry name" value="SusC_RagA_signa"/>
    <property type="match status" value="1"/>
</dbReference>
<proteinExistence type="inferred from homology"/>
<name>A0A5D0HUM0_9FLAO</name>
<dbReference type="EMBL" id="VSDQ01000679">
    <property type="protein sequence ID" value="TYA75028.1"/>
    <property type="molecule type" value="Genomic_DNA"/>
</dbReference>
<evidence type="ECO:0000256" key="2">
    <source>
        <dbReference type="ARBA" id="ARBA00022448"/>
    </source>
</evidence>
<evidence type="ECO:0000256" key="7">
    <source>
        <dbReference type="PROSITE-ProRule" id="PRU01360"/>
    </source>
</evidence>
<gene>
    <name evidence="10" type="ORF">FUA24_12495</name>
</gene>
<dbReference type="AlphaFoldDB" id="A0A5D0HUM0"/>
<dbReference type="NCBIfam" id="TIGR04056">
    <property type="entry name" value="OMP_RagA_SusC"/>
    <property type="match status" value="1"/>
</dbReference>
<feature type="region of interest" description="Disordered" evidence="8">
    <location>
        <begin position="175"/>
        <end position="194"/>
    </location>
</feature>